<dbReference type="EMBL" id="JAOL01000186">
    <property type="protein sequence ID" value="EUA85937.1"/>
    <property type="molecule type" value="Genomic_DNA"/>
</dbReference>
<comment type="caution">
    <text evidence="3">The sequence shown here is derived from an EMBL/GenBank/DDBJ whole genome shotgun (WGS) entry which is preliminary data.</text>
</comment>
<dbReference type="Proteomes" id="UP000020681">
    <property type="component" value="Unassembled WGS sequence"/>
</dbReference>
<evidence type="ECO:0000313" key="3">
    <source>
        <dbReference type="EMBL" id="EUA85937.1"/>
    </source>
</evidence>
<dbReference type="InterPro" id="IPR000084">
    <property type="entry name" value="PE-PGRS_N"/>
</dbReference>
<accession>A0ABN0QMQ8</accession>
<sequence>MSTAAADIGGIGSALSDASLAAADPTTNLLAAAADEVSTVVSKVFGGYGLSAQAVLTQASAFHNEFTELLANAGAYSPRRRSTTPRH</sequence>
<proteinExistence type="predicted"/>
<protein>
    <submittedName>
        <fullName evidence="3">PE family protein</fullName>
    </submittedName>
</protein>
<dbReference type="Gene3D" id="1.10.287.850">
    <property type="entry name" value="HP0062-like domain"/>
    <property type="match status" value="1"/>
</dbReference>
<feature type="domain" description="PE" evidence="1">
    <location>
        <begin position="1"/>
        <end position="75"/>
    </location>
</feature>
<organism evidence="3 4">
    <name type="scientific">Mycobacterium ulcerans str. Harvey</name>
    <dbReference type="NCBI Taxonomy" id="1299332"/>
    <lineage>
        <taxon>Bacteria</taxon>
        <taxon>Bacillati</taxon>
        <taxon>Actinomycetota</taxon>
        <taxon>Actinomycetes</taxon>
        <taxon>Mycobacteriales</taxon>
        <taxon>Mycobacteriaceae</taxon>
        <taxon>Mycobacterium</taxon>
        <taxon>Mycobacterium ulcerans group</taxon>
    </lineage>
</organism>
<name>A0ABN0QMQ8_MYCUL</name>
<keyword evidence="4" id="KW-1185">Reference proteome</keyword>
<dbReference type="Pfam" id="PF00934">
    <property type="entry name" value="PE"/>
    <property type="match status" value="1"/>
</dbReference>
<evidence type="ECO:0000259" key="1">
    <source>
        <dbReference type="Pfam" id="PF00934"/>
    </source>
</evidence>
<evidence type="ECO:0000313" key="2">
    <source>
        <dbReference type="EMBL" id="EUA85367.1"/>
    </source>
</evidence>
<dbReference type="InterPro" id="IPR038332">
    <property type="entry name" value="PPE_sf"/>
</dbReference>
<dbReference type="SUPFAM" id="SSF140459">
    <property type="entry name" value="PE/PPE dimer-like"/>
    <property type="match status" value="1"/>
</dbReference>
<gene>
    <name evidence="3" type="ORF">I551_7692</name>
    <name evidence="2" type="ORF">I551_8184</name>
</gene>
<reference evidence="3 4" key="1">
    <citation type="submission" date="2014-01" db="EMBL/GenBank/DDBJ databases">
        <authorList>
            <person name="Dobos K."/>
            <person name="Lenaerts A."/>
            <person name="Ordway D."/>
            <person name="DeGroote M.A."/>
            <person name="Parker T."/>
            <person name="Sizemore C."/>
            <person name="Tallon L.J."/>
            <person name="Sadzewicz L.K."/>
            <person name="Sengamalay N."/>
            <person name="Fraser C.M."/>
            <person name="Hine E."/>
            <person name="Shefchek K.A."/>
            <person name="Das S.P."/>
            <person name="Tettelin H."/>
        </authorList>
    </citation>
    <scope>NUCLEOTIDE SEQUENCE [LARGE SCALE GENOMIC DNA]</scope>
    <source>
        <strain evidence="3 4">Harvey</strain>
    </source>
</reference>
<dbReference type="EMBL" id="JAOL01000194">
    <property type="protein sequence ID" value="EUA85367.1"/>
    <property type="molecule type" value="Genomic_DNA"/>
</dbReference>
<evidence type="ECO:0000313" key="4">
    <source>
        <dbReference type="Proteomes" id="UP000020681"/>
    </source>
</evidence>